<evidence type="ECO:0000313" key="1">
    <source>
        <dbReference type="EMBL" id="PUU76223.1"/>
    </source>
</evidence>
<proteinExistence type="predicted"/>
<reference evidence="1 2" key="1">
    <citation type="submission" date="2017-04" db="EMBL/GenBank/DDBJ databases">
        <title>Draft genome sequence of Tuber borchii Vittad., a whitish edible truffle.</title>
        <authorList>
            <consortium name="DOE Joint Genome Institute"/>
            <person name="Murat C."/>
            <person name="Kuo A."/>
            <person name="Barry K.W."/>
            <person name="Clum A."/>
            <person name="Dockter R.B."/>
            <person name="Fauchery L."/>
            <person name="Iotti M."/>
            <person name="Kohler A."/>
            <person name="Labutti K."/>
            <person name="Lindquist E.A."/>
            <person name="Lipzen A."/>
            <person name="Ohm R.A."/>
            <person name="Wang M."/>
            <person name="Grigoriev I.V."/>
            <person name="Zambonelli A."/>
            <person name="Martin F.M."/>
        </authorList>
    </citation>
    <scope>NUCLEOTIDE SEQUENCE [LARGE SCALE GENOMIC DNA]</scope>
    <source>
        <strain evidence="1 2">Tbo3840</strain>
    </source>
</reference>
<gene>
    <name evidence="1" type="ORF">B9Z19DRAFT_1130056</name>
</gene>
<dbReference type="Proteomes" id="UP000244722">
    <property type="component" value="Unassembled WGS sequence"/>
</dbReference>
<protein>
    <submittedName>
        <fullName evidence="1">Uncharacterized protein</fullName>
    </submittedName>
</protein>
<name>A0A2T6ZL71_TUBBO</name>
<accession>A0A2T6ZL71</accession>
<comment type="caution">
    <text evidence="1">The sequence shown here is derived from an EMBL/GenBank/DDBJ whole genome shotgun (WGS) entry which is preliminary data.</text>
</comment>
<dbReference type="AlphaFoldDB" id="A0A2T6ZL71"/>
<dbReference type="EMBL" id="NESQ01000196">
    <property type="protein sequence ID" value="PUU76223.1"/>
    <property type="molecule type" value="Genomic_DNA"/>
</dbReference>
<sequence>MKPIYDGVLRHLIWPPLKRRPHISILHGTIESSEGGVPGALSMRSRSPFTMAFHAILSVYRQKDVPVRAFPMALQSLLKWGLFCWDFLVLGDYILLTSKPDSQSVRHAIMELFHDGVLRYLICPPPKGRPHMSILHGTTESSAGGVIMPGFFSPG</sequence>
<keyword evidence="2" id="KW-1185">Reference proteome</keyword>
<organism evidence="1 2">
    <name type="scientific">Tuber borchii</name>
    <name type="common">White truffle</name>
    <dbReference type="NCBI Taxonomy" id="42251"/>
    <lineage>
        <taxon>Eukaryota</taxon>
        <taxon>Fungi</taxon>
        <taxon>Dikarya</taxon>
        <taxon>Ascomycota</taxon>
        <taxon>Pezizomycotina</taxon>
        <taxon>Pezizomycetes</taxon>
        <taxon>Pezizales</taxon>
        <taxon>Tuberaceae</taxon>
        <taxon>Tuber</taxon>
    </lineage>
</organism>
<evidence type="ECO:0000313" key="2">
    <source>
        <dbReference type="Proteomes" id="UP000244722"/>
    </source>
</evidence>